<dbReference type="InterPro" id="IPR052018">
    <property type="entry name" value="PHP_domain"/>
</dbReference>
<gene>
    <name evidence="2" type="ORF">NK118_09940</name>
</gene>
<dbReference type="EMBL" id="JAMZFV010000015">
    <property type="protein sequence ID" value="MCP1110571.1"/>
    <property type="molecule type" value="Genomic_DNA"/>
</dbReference>
<dbReference type="SUPFAM" id="SSF89550">
    <property type="entry name" value="PHP domain-like"/>
    <property type="match status" value="1"/>
</dbReference>
<dbReference type="SMART" id="SM00481">
    <property type="entry name" value="POLIIIAc"/>
    <property type="match status" value="1"/>
</dbReference>
<dbReference type="InterPro" id="IPR016195">
    <property type="entry name" value="Pol/histidinol_Pase-like"/>
</dbReference>
<dbReference type="CDD" id="cd07432">
    <property type="entry name" value="PHP_HisPPase"/>
    <property type="match status" value="1"/>
</dbReference>
<evidence type="ECO:0000313" key="3">
    <source>
        <dbReference type="Proteomes" id="UP001523565"/>
    </source>
</evidence>
<dbReference type="PANTHER" id="PTHR42924:SF3">
    <property type="entry name" value="POLYMERASE_HISTIDINOL PHOSPHATASE N-TERMINAL DOMAIN-CONTAINING PROTEIN"/>
    <property type="match status" value="1"/>
</dbReference>
<dbReference type="Pfam" id="PF02811">
    <property type="entry name" value="PHP"/>
    <property type="match status" value="1"/>
</dbReference>
<dbReference type="Gene3D" id="3.20.20.140">
    <property type="entry name" value="Metal-dependent hydrolases"/>
    <property type="match status" value="1"/>
</dbReference>
<keyword evidence="3" id="KW-1185">Reference proteome</keyword>
<proteinExistence type="predicted"/>
<dbReference type="PANTHER" id="PTHR42924">
    <property type="entry name" value="EXONUCLEASE"/>
    <property type="match status" value="1"/>
</dbReference>
<evidence type="ECO:0000313" key="2">
    <source>
        <dbReference type="EMBL" id="MCP1110571.1"/>
    </source>
</evidence>
<protein>
    <submittedName>
        <fullName evidence="2">PHP domain-containing protein</fullName>
    </submittedName>
</protein>
<accession>A0ABT1EJ73</accession>
<feature type="domain" description="Polymerase/histidinol phosphatase N-terminal" evidence="1">
    <location>
        <begin position="3"/>
        <end position="70"/>
    </location>
</feature>
<dbReference type="Pfam" id="PF13263">
    <property type="entry name" value="PHP_C"/>
    <property type="match status" value="1"/>
</dbReference>
<dbReference type="InterPro" id="IPR004013">
    <property type="entry name" value="PHP_dom"/>
</dbReference>
<dbReference type="InterPro" id="IPR003141">
    <property type="entry name" value="Pol/His_phosphatase_N"/>
</dbReference>
<organism evidence="2 3">
    <name type="scientific">Ohessyouella blattaphilus</name>
    <dbReference type="NCBI Taxonomy" id="2949333"/>
    <lineage>
        <taxon>Bacteria</taxon>
        <taxon>Bacillati</taxon>
        <taxon>Bacillota</taxon>
        <taxon>Clostridia</taxon>
        <taxon>Lachnospirales</taxon>
        <taxon>Lachnospiraceae</taxon>
        <taxon>Ohessyouella</taxon>
    </lineage>
</organism>
<comment type="caution">
    <text evidence="2">The sequence shown here is derived from an EMBL/GenBank/DDBJ whole genome shotgun (WGS) entry which is preliminary data.</text>
</comment>
<reference evidence="2 3" key="1">
    <citation type="journal article" date="2022" name="Genome Biol. Evol.">
        <title>Host diet, physiology and behaviors set the stage for Lachnospiraceae cladogenesis.</title>
        <authorList>
            <person name="Vera-Ponce De Leon A."/>
            <person name="Schneider M."/>
            <person name="Jahnes B.C."/>
            <person name="Sadowski V."/>
            <person name="Camuy-Velez L.A."/>
            <person name="Duan J."/>
            <person name="Sabree Z.L."/>
        </authorList>
    </citation>
    <scope>NUCLEOTIDE SEQUENCE [LARGE SCALE GENOMIC DNA]</scope>
    <source>
        <strain evidence="2 3">PAL227</strain>
    </source>
</reference>
<dbReference type="Proteomes" id="UP001523565">
    <property type="component" value="Unassembled WGS sequence"/>
</dbReference>
<name>A0ABT1EJ73_9FIRM</name>
<evidence type="ECO:0000259" key="1">
    <source>
        <dbReference type="SMART" id="SM00481"/>
    </source>
</evidence>
<dbReference type="RefSeq" id="WP_262069452.1">
    <property type="nucleotide sequence ID" value="NZ_JAMXOC010000015.1"/>
</dbReference>
<sequence length="222" mass="25258">MFIDLHMHERTFSPDSHLRLAEIVRLSKEKGLDGICITDHDNMGLKEYAKAYSREQNFPIFVGIEYYSLEGDIVAFGLDRYPKKRVSAQGFIDLVKAQGGICFGAHPFRDNNRGLEEHLLRVNGLDGIEVLNGSTSYEACKKAEAYARYLKLTPVGSSDCHTTEKVGVFATYFPEQVKTMADFIRVFKEGNLQPAYYDGERYVKAINTNLPFKQSVIEYIYN</sequence>